<gene>
    <name evidence="2" type="ORF">PECUL_23A009881</name>
</gene>
<feature type="compositionally biased region" description="Polar residues" evidence="1">
    <location>
        <begin position="37"/>
        <end position="58"/>
    </location>
</feature>
<evidence type="ECO:0000313" key="2">
    <source>
        <dbReference type="EMBL" id="CAH2284949.1"/>
    </source>
</evidence>
<feature type="region of interest" description="Disordered" evidence="1">
    <location>
        <begin position="1"/>
        <end position="58"/>
    </location>
</feature>
<dbReference type="EMBL" id="OW240915">
    <property type="protein sequence ID" value="CAH2284949.1"/>
    <property type="molecule type" value="Genomic_DNA"/>
</dbReference>
<proteinExistence type="predicted"/>
<dbReference type="Proteomes" id="UP001295444">
    <property type="component" value="Chromosome 04"/>
</dbReference>
<name>A0AAD1RZX3_PELCU</name>
<sequence length="58" mass="6204">MRRRTQKTQPANPAKQADIGILLQKQTHSKMAAGAPQTPTTSRAASQTPVQTEADSTT</sequence>
<evidence type="ECO:0000256" key="1">
    <source>
        <dbReference type="SAM" id="MobiDB-lite"/>
    </source>
</evidence>
<evidence type="ECO:0000313" key="3">
    <source>
        <dbReference type="Proteomes" id="UP001295444"/>
    </source>
</evidence>
<organism evidence="2 3">
    <name type="scientific">Pelobates cultripes</name>
    <name type="common">Western spadefoot toad</name>
    <dbReference type="NCBI Taxonomy" id="61616"/>
    <lineage>
        <taxon>Eukaryota</taxon>
        <taxon>Metazoa</taxon>
        <taxon>Chordata</taxon>
        <taxon>Craniata</taxon>
        <taxon>Vertebrata</taxon>
        <taxon>Euteleostomi</taxon>
        <taxon>Amphibia</taxon>
        <taxon>Batrachia</taxon>
        <taxon>Anura</taxon>
        <taxon>Pelobatoidea</taxon>
        <taxon>Pelobatidae</taxon>
        <taxon>Pelobates</taxon>
    </lineage>
</organism>
<keyword evidence="3" id="KW-1185">Reference proteome</keyword>
<dbReference type="AlphaFoldDB" id="A0AAD1RZX3"/>
<reference evidence="2" key="1">
    <citation type="submission" date="2022-03" db="EMBL/GenBank/DDBJ databases">
        <authorList>
            <person name="Alioto T."/>
            <person name="Alioto T."/>
            <person name="Gomez Garrido J."/>
        </authorList>
    </citation>
    <scope>NUCLEOTIDE SEQUENCE</scope>
</reference>
<protein>
    <submittedName>
        <fullName evidence="2">Uncharacterized protein</fullName>
    </submittedName>
</protein>
<accession>A0AAD1RZX3</accession>